<name>A0ABP9G8L3_9SPHI</name>
<reference evidence="2" key="1">
    <citation type="journal article" date="2019" name="Int. J. Syst. Evol. Microbiol.">
        <title>The Global Catalogue of Microorganisms (GCM) 10K type strain sequencing project: providing services to taxonomists for standard genome sequencing and annotation.</title>
        <authorList>
            <consortium name="The Broad Institute Genomics Platform"/>
            <consortium name="The Broad Institute Genome Sequencing Center for Infectious Disease"/>
            <person name="Wu L."/>
            <person name="Ma J."/>
        </authorList>
    </citation>
    <scope>NUCLEOTIDE SEQUENCE [LARGE SCALE GENOMIC DNA]</scope>
    <source>
        <strain evidence="2">JCM 18283</strain>
    </source>
</reference>
<evidence type="ECO:0000313" key="1">
    <source>
        <dbReference type="EMBL" id="GAA4928900.1"/>
    </source>
</evidence>
<sequence length="251" mass="29353">MEKFGHLTLIYNSMLNDEAKVREKLKEPYGAYYYIPSLEGSNIVFALYEIYVNQSFQASKQFFYRAALIPEFMLTKFDQSLLMYRISYALLSDNAKLISRYSILRNKVEGEINIGYQLPNAVQNILLEDWGKLDWNIHCIGRLVKHPKLIHLEGYHDAFVGFRNDDQTLIEQGLKKLIDKPKKLDDNQLFPRFFSRDAAGLNKLAWMRGIEIDLKSSLVPVELMPVQPLEKYEGYDFLDELWDKPLSVPER</sequence>
<gene>
    <name evidence="1" type="ORF">GCM10023313_36990</name>
</gene>
<proteinExistence type="predicted"/>
<comment type="caution">
    <text evidence="1">The sequence shown here is derived from an EMBL/GenBank/DDBJ whole genome shotgun (WGS) entry which is preliminary data.</text>
</comment>
<accession>A0ABP9G8L3</accession>
<protein>
    <submittedName>
        <fullName evidence="1">Uncharacterized protein</fullName>
    </submittedName>
</protein>
<organism evidence="1 2">
    <name type="scientific">Mucilaginibacter defluvii</name>
    <dbReference type="NCBI Taxonomy" id="1196019"/>
    <lineage>
        <taxon>Bacteria</taxon>
        <taxon>Pseudomonadati</taxon>
        <taxon>Bacteroidota</taxon>
        <taxon>Sphingobacteriia</taxon>
        <taxon>Sphingobacteriales</taxon>
        <taxon>Sphingobacteriaceae</taxon>
        <taxon>Mucilaginibacter</taxon>
    </lineage>
</organism>
<keyword evidence="2" id="KW-1185">Reference proteome</keyword>
<dbReference type="Proteomes" id="UP001501436">
    <property type="component" value="Unassembled WGS sequence"/>
</dbReference>
<evidence type="ECO:0000313" key="2">
    <source>
        <dbReference type="Proteomes" id="UP001501436"/>
    </source>
</evidence>
<dbReference type="EMBL" id="BAABJI010000004">
    <property type="protein sequence ID" value="GAA4928900.1"/>
    <property type="molecule type" value="Genomic_DNA"/>
</dbReference>